<dbReference type="EMBL" id="NAJN01000053">
    <property type="protein sequence ID" value="TKA80606.1"/>
    <property type="molecule type" value="Genomic_DNA"/>
</dbReference>
<feature type="compositionally biased region" description="Basic and acidic residues" evidence="1">
    <location>
        <begin position="180"/>
        <end position="231"/>
    </location>
</feature>
<organism evidence="2 3">
    <name type="scientific">Cryomyces minteri</name>
    <dbReference type="NCBI Taxonomy" id="331657"/>
    <lineage>
        <taxon>Eukaryota</taxon>
        <taxon>Fungi</taxon>
        <taxon>Dikarya</taxon>
        <taxon>Ascomycota</taxon>
        <taxon>Pezizomycotina</taxon>
        <taxon>Dothideomycetes</taxon>
        <taxon>Dothideomycetes incertae sedis</taxon>
        <taxon>Cryomyces</taxon>
    </lineage>
</organism>
<feature type="compositionally biased region" description="Basic and acidic residues" evidence="1">
    <location>
        <begin position="293"/>
        <end position="311"/>
    </location>
</feature>
<dbReference type="GO" id="GO:0005634">
    <property type="term" value="C:nucleus"/>
    <property type="evidence" value="ECO:0007669"/>
    <property type="project" value="TreeGrafter"/>
</dbReference>
<dbReference type="OrthoDB" id="422106at2759"/>
<accession>A0A4U0XVX7</accession>
<name>A0A4U0XVX7_9PEZI</name>
<evidence type="ECO:0000256" key="1">
    <source>
        <dbReference type="SAM" id="MobiDB-lite"/>
    </source>
</evidence>
<feature type="region of interest" description="Disordered" evidence="1">
    <location>
        <begin position="258"/>
        <end position="381"/>
    </location>
</feature>
<dbReference type="InterPro" id="IPR019416">
    <property type="entry name" value="NCBP3"/>
</dbReference>
<proteinExistence type="predicted"/>
<comment type="caution">
    <text evidence="2">The sequence shown here is derived from an EMBL/GenBank/DDBJ whole genome shotgun (WGS) entry which is preliminary data.</text>
</comment>
<keyword evidence="3" id="KW-1185">Reference proteome</keyword>
<dbReference type="AlphaFoldDB" id="A0A4U0XVX7"/>
<dbReference type="PANTHER" id="PTHR16291">
    <property type="entry name" value="NUCLEAR CAP-BINDING PROTEIN SUBUNIT 3"/>
    <property type="match status" value="1"/>
</dbReference>
<dbReference type="PANTHER" id="PTHR16291:SF0">
    <property type="entry name" value="NUCLEAR CAP-BINDING PROTEIN SUBUNIT 3"/>
    <property type="match status" value="1"/>
</dbReference>
<dbReference type="Proteomes" id="UP000308768">
    <property type="component" value="Unassembled WGS sequence"/>
</dbReference>
<dbReference type="GO" id="GO:0000340">
    <property type="term" value="F:RNA 7-methylguanosine cap binding"/>
    <property type="evidence" value="ECO:0007669"/>
    <property type="project" value="InterPro"/>
</dbReference>
<evidence type="ECO:0000313" key="2">
    <source>
        <dbReference type="EMBL" id="TKA80606.1"/>
    </source>
</evidence>
<evidence type="ECO:0000313" key="3">
    <source>
        <dbReference type="Proteomes" id="UP000308768"/>
    </source>
</evidence>
<feature type="region of interest" description="Disordered" evidence="1">
    <location>
        <begin position="179"/>
        <end position="231"/>
    </location>
</feature>
<feature type="region of interest" description="Disordered" evidence="1">
    <location>
        <begin position="545"/>
        <end position="565"/>
    </location>
</feature>
<protein>
    <submittedName>
        <fullName evidence="2">Uncharacterized protein</fullName>
    </submittedName>
</protein>
<dbReference type="GO" id="GO:0003729">
    <property type="term" value="F:mRNA binding"/>
    <property type="evidence" value="ECO:0007669"/>
    <property type="project" value="InterPro"/>
</dbReference>
<dbReference type="Pfam" id="PF10309">
    <property type="entry name" value="NCBP3"/>
    <property type="match status" value="1"/>
</dbReference>
<reference evidence="2 3" key="1">
    <citation type="submission" date="2017-03" db="EMBL/GenBank/DDBJ databases">
        <title>Genomes of endolithic fungi from Antarctica.</title>
        <authorList>
            <person name="Coleine C."/>
            <person name="Masonjones S."/>
            <person name="Stajich J.E."/>
        </authorList>
    </citation>
    <scope>NUCLEOTIDE SEQUENCE [LARGE SCALE GENOMIC DNA]</scope>
    <source>
        <strain evidence="2 3">CCFEE 5187</strain>
    </source>
</reference>
<gene>
    <name evidence="2" type="ORF">B0A49_02038</name>
</gene>
<sequence length="565" mass="63005">MEASNVLPPGMNMLDPAINPSYSNNDNNNMDDNMDIDMDIDLEVDPEIARLEAEAMRIEAQTAMDTANATHGSGLADFNMEFSFTAVPEKVHIRGLDNLTTTDIKQFASEHFPTDQFARVEWIDDTSANIIYKTAEAASEALNLFTDPQSAPASIPAFELRNAKQLSSHPNSTLQVRLASEGDIKAPRAHERSRFYLMNPDKDPRERRKEYDGRRGRGGRHRDERGERGDYPRRVFDDLEHRRRKYEEKAVSFDVNMYDDDSGASAKEVPRGHRSDSSPSLSSGETRQRRRVRVGDRARDDLFMNKSDGRLRNRSASPIRDGDGRFGFNDDQPVRRTARRRSLSPPPAYRQRDPDPHPRQNVGKELFPGQAKSTTLASPAPAADSDIIDLFPAKLSPHKRNRELFPHKTSLSNHRRSDALDADETADLFSNRMSVPFVDGSTDAKPAAGANAKSADLASRINGTSSSFGRLHNRPFDPDAAQPETQSGFSIRGSATSTSFSIKGAAQEAAPVKELFPKKELFPAKELFPKKELFPMQAGNAGKELFGEKIKGRGGPRRKAEDMFF</sequence>